<dbReference type="InterPro" id="IPR005162">
    <property type="entry name" value="Retrotrans_gag_dom"/>
</dbReference>
<name>A0A401G8Y4_9APHY</name>
<dbReference type="EMBL" id="BFAD01000001">
    <property type="protein sequence ID" value="GBE78622.1"/>
    <property type="molecule type" value="Genomic_DNA"/>
</dbReference>
<accession>A0A401G8Y4</accession>
<organism evidence="2 3">
    <name type="scientific">Sparassis crispa</name>
    <dbReference type="NCBI Taxonomy" id="139825"/>
    <lineage>
        <taxon>Eukaryota</taxon>
        <taxon>Fungi</taxon>
        <taxon>Dikarya</taxon>
        <taxon>Basidiomycota</taxon>
        <taxon>Agaricomycotina</taxon>
        <taxon>Agaricomycetes</taxon>
        <taxon>Polyporales</taxon>
        <taxon>Sparassidaceae</taxon>
        <taxon>Sparassis</taxon>
    </lineage>
</organism>
<evidence type="ECO:0000313" key="3">
    <source>
        <dbReference type="Proteomes" id="UP000287166"/>
    </source>
</evidence>
<dbReference type="Pfam" id="PF03732">
    <property type="entry name" value="Retrotrans_gag"/>
    <property type="match status" value="1"/>
</dbReference>
<dbReference type="GeneID" id="38775539"/>
<dbReference type="AlphaFoldDB" id="A0A401G8Y4"/>
<dbReference type="Proteomes" id="UP000287166">
    <property type="component" value="Unassembled WGS sequence"/>
</dbReference>
<gene>
    <name evidence="2" type="ORF">SCP_0115110</name>
</gene>
<dbReference type="PANTHER" id="PTHR15503">
    <property type="entry name" value="LDOC1 RELATED"/>
    <property type="match status" value="1"/>
</dbReference>
<dbReference type="InParanoid" id="A0A401G8Y4"/>
<proteinExistence type="predicted"/>
<sequence length="210" mass="24363">MDEDRHHVSQKELGFRKPEIFNGSDRLKLREFINQCKNYMAENSHVYQEDNQKIAFVLSHMQGGTAGSWAQSFIEMKLTDDNFLSYGDWKEFITDVNKAFSDENIEETARTLLRNIKQGTRTVDDYIAEFRLLESKAKLEDAGNIEYFKWGLNDPLRQRIYGMESIPRHLTSGMSTPHDLTTNGDLLRSSSEELLRRHEEKADLPIVPTT</sequence>
<protein>
    <recommendedName>
        <fullName evidence="1">Retrotransposon gag domain-containing protein</fullName>
    </recommendedName>
</protein>
<dbReference type="STRING" id="139825.A0A401G8Y4"/>
<evidence type="ECO:0000313" key="2">
    <source>
        <dbReference type="EMBL" id="GBE78622.1"/>
    </source>
</evidence>
<keyword evidence="3" id="KW-1185">Reference proteome</keyword>
<dbReference type="InterPro" id="IPR032567">
    <property type="entry name" value="RTL1-rel"/>
</dbReference>
<comment type="caution">
    <text evidence="2">The sequence shown here is derived from an EMBL/GenBank/DDBJ whole genome shotgun (WGS) entry which is preliminary data.</text>
</comment>
<feature type="domain" description="Retrotransposon gag" evidence="1">
    <location>
        <begin position="59"/>
        <end position="154"/>
    </location>
</feature>
<dbReference type="OrthoDB" id="3263571at2759"/>
<dbReference type="PANTHER" id="PTHR15503:SF22">
    <property type="entry name" value="TRANSPOSON TY3-I GAG POLYPROTEIN"/>
    <property type="match status" value="1"/>
</dbReference>
<dbReference type="RefSeq" id="XP_027609535.1">
    <property type="nucleotide sequence ID" value="XM_027753734.1"/>
</dbReference>
<reference evidence="2 3" key="1">
    <citation type="journal article" date="2018" name="Sci. Rep.">
        <title>Genome sequence of the cauliflower mushroom Sparassis crispa (Hanabiratake) and its association with beneficial usage.</title>
        <authorList>
            <person name="Kiyama R."/>
            <person name="Furutani Y."/>
            <person name="Kawaguchi K."/>
            <person name="Nakanishi T."/>
        </authorList>
    </citation>
    <scope>NUCLEOTIDE SEQUENCE [LARGE SCALE GENOMIC DNA]</scope>
</reference>
<evidence type="ECO:0000259" key="1">
    <source>
        <dbReference type="Pfam" id="PF03732"/>
    </source>
</evidence>